<proteinExistence type="predicted"/>
<gene>
    <name evidence="1" type="ORF">IWQ57_002156</name>
</gene>
<keyword evidence="2" id="KW-1185">Reference proteome</keyword>
<feature type="non-terminal residue" evidence="1">
    <location>
        <position position="657"/>
    </location>
</feature>
<protein>
    <submittedName>
        <fullName evidence="1">Uncharacterized protein</fullName>
    </submittedName>
</protein>
<dbReference type="EMBL" id="JANBUJ010000517">
    <property type="protein sequence ID" value="KAJ2771563.1"/>
    <property type="molecule type" value="Genomic_DNA"/>
</dbReference>
<organism evidence="1 2">
    <name type="scientific">Coemansia nantahalensis</name>
    <dbReference type="NCBI Taxonomy" id="2789366"/>
    <lineage>
        <taxon>Eukaryota</taxon>
        <taxon>Fungi</taxon>
        <taxon>Fungi incertae sedis</taxon>
        <taxon>Zoopagomycota</taxon>
        <taxon>Kickxellomycotina</taxon>
        <taxon>Kickxellomycetes</taxon>
        <taxon>Kickxellales</taxon>
        <taxon>Kickxellaceae</taxon>
        <taxon>Coemansia</taxon>
    </lineage>
</organism>
<evidence type="ECO:0000313" key="1">
    <source>
        <dbReference type="EMBL" id="KAJ2771563.1"/>
    </source>
</evidence>
<sequence length="657" mass="69717">MITPPLPLRSQRDSGPARVPAAKWSAAARRHAPYARPTQHTTPRARSFTDCLLDIWKQLSKPLFGESPGRPSGDAFSVPWGVVDRETSELRAEQLQAQQEAATATKHPAADSTEDVEAALATKAVSGNNDEDDDDDDDMDCTSDNEDDEDEYMDCTTDYATNDEDEEEILQSEIEPICEQEEIAALPAGGSTGSSAALATQRAAGPLVSRIAKFFEQRGASSHADNNLTDMSVKETSGSDGNEAVRQKPAQPSYEDVASTQPLPESPGASPIEDSQQALRTPDRPSLKRPWPFSGSSLLDGLVSVQKRLRSIAASILEDDAPPPRCQTAGSQATTLRPDVEQAHAAPSAAPTPFGARRGPSVYVARRAASATGRRPRMVDRAGPRTSALLPHRQRPAAAHVPSAPTTVSPPTATPQEPPAGSRLPSSAAATPLITAASLGLEAPRSVVCGQAHGQRRRTVLYYGPGYGDNSTPYAPFPVPATPAVDPVQPAAALAATPSSRAASEADLSHRNSATAQRVLDIIDEAPPTRPQAFLDEQEIIPPYEFYSPYKVRMLPQTTHRRRELVRLSVRLAQSSTTPAARPQPDASSVKAMLASIQSAAPPEIQARLDAPPASDKVDAPTWTLPPPTKPKSPAEAPATENTPPKAVPAAGKVSPS</sequence>
<comment type="caution">
    <text evidence="1">The sequence shown here is derived from an EMBL/GenBank/DDBJ whole genome shotgun (WGS) entry which is preliminary data.</text>
</comment>
<evidence type="ECO:0000313" key="2">
    <source>
        <dbReference type="Proteomes" id="UP001140234"/>
    </source>
</evidence>
<name>A0ACC1K1U0_9FUNG</name>
<accession>A0ACC1K1U0</accession>
<dbReference type="Proteomes" id="UP001140234">
    <property type="component" value="Unassembled WGS sequence"/>
</dbReference>
<reference evidence="1" key="1">
    <citation type="submission" date="2022-07" db="EMBL/GenBank/DDBJ databases">
        <title>Phylogenomic reconstructions and comparative analyses of Kickxellomycotina fungi.</title>
        <authorList>
            <person name="Reynolds N.K."/>
            <person name="Stajich J.E."/>
            <person name="Barry K."/>
            <person name="Grigoriev I.V."/>
            <person name="Crous P."/>
            <person name="Smith M.E."/>
        </authorList>
    </citation>
    <scope>NUCLEOTIDE SEQUENCE</scope>
    <source>
        <strain evidence="1">CBS 109366</strain>
    </source>
</reference>